<feature type="region of interest" description="Disordered" evidence="7">
    <location>
        <begin position="161"/>
        <end position="187"/>
    </location>
</feature>
<dbReference type="Proteomes" id="UP000648187">
    <property type="component" value="Unassembled WGS sequence"/>
</dbReference>
<feature type="binding site" evidence="6">
    <location>
        <position position="29"/>
    </location>
    <ligand>
        <name>Zn(2+)</name>
        <dbReference type="ChEBI" id="CHEBI:29105"/>
    </ligand>
</feature>
<dbReference type="EMBL" id="JACKWZ010000041">
    <property type="protein sequence ID" value="KAF9419642.1"/>
    <property type="molecule type" value="Genomic_DNA"/>
</dbReference>
<evidence type="ECO:0000259" key="8">
    <source>
        <dbReference type="PROSITE" id="PS50157"/>
    </source>
</evidence>
<feature type="binding site" evidence="6">
    <location>
        <position position="70"/>
    </location>
    <ligand>
        <name>Zn(2+)</name>
        <dbReference type="ChEBI" id="CHEBI:29105"/>
    </ligand>
</feature>
<feature type="domain" description="C2H2-type" evidence="8">
    <location>
        <begin position="310"/>
        <end position="337"/>
    </location>
</feature>
<evidence type="ECO:0000256" key="4">
    <source>
        <dbReference type="ARBA" id="ARBA00022833"/>
    </source>
</evidence>
<feature type="domain" description="C2H2-type" evidence="8">
    <location>
        <begin position="226"/>
        <end position="253"/>
    </location>
</feature>
<dbReference type="Pfam" id="PF00096">
    <property type="entry name" value="zf-C2H2"/>
    <property type="match status" value="1"/>
</dbReference>
<dbReference type="Gene3D" id="3.30.160.60">
    <property type="entry name" value="Classic Zinc Finger"/>
    <property type="match status" value="4"/>
</dbReference>
<dbReference type="GO" id="GO:0005634">
    <property type="term" value="C:nucleus"/>
    <property type="evidence" value="ECO:0007669"/>
    <property type="project" value="InterPro"/>
</dbReference>
<evidence type="ECO:0000313" key="10">
    <source>
        <dbReference type="EMBL" id="KAF9419642.1"/>
    </source>
</evidence>
<dbReference type="InterPro" id="IPR036236">
    <property type="entry name" value="Znf_C2H2_sf"/>
</dbReference>
<dbReference type="PANTHER" id="PTHR24379">
    <property type="entry name" value="KRAB AND ZINC FINGER DOMAIN-CONTAINING"/>
    <property type="match status" value="1"/>
</dbReference>
<feature type="domain" description="C2H2-type" evidence="8">
    <location>
        <begin position="253"/>
        <end position="280"/>
    </location>
</feature>
<dbReference type="SUPFAM" id="SSF57716">
    <property type="entry name" value="Glucocorticoid receptor-like (DNA-binding domain)"/>
    <property type="match status" value="1"/>
</dbReference>
<proteinExistence type="predicted"/>
<keyword evidence="3 5" id="KW-0863">Zinc-finger</keyword>
<evidence type="ECO:0000256" key="5">
    <source>
        <dbReference type="PROSITE-ProRule" id="PRU00042"/>
    </source>
</evidence>
<evidence type="ECO:0000256" key="2">
    <source>
        <dbReference type="ARBA" id="ARBA00022737"/>
    </source>
</evidence>
<evidence type="ECO:0000259" key="9">
    <source>
        <dbReference type="PROSITE" id="PS51915"/>
    </source>
</evidence>
<dbReference type="PANTHER" id="PTHR24379:SF121">
    <property type="entry name" value="C2H2-TYPE DOMAIN-CONTAINING PROTEIN"/>
    <property type="match status" value="1"/>
</dbReference>
<feature type="binding site" evidence="6">
    <location>
        <position position="26"/>
    </location>
    <ligand>
        <name>Zn(2+)</name>
        <dbReference type="ChEBI" id="CHEBI:29105"/>
    </ligand>
</feature>
<dbReference type="SMART" id="SM00355">
    <property type="entry name" value="ZnF_C2H2"/>
    <property type="match status" value="6"/>
</dbReference>
<dbReference type="PROSITE" id="PS00028">
    <property type="entry name" value="ZINC_FINGER_C2H2_1"/>
    <property type="match status" value="4"/>
</dbReference>
<name>A0A835GMT5_SPOEX</name>
<accession>A0A835GMT5</accession>
<feature type="binding site" evidence="6">
    <location>
        <position position="73"/>
    </location>
    <ligand>
        <name>Zn(2+)</name>
        <dbReference type="ChEBI" id="CHEBI:29105"/>
    </ligand>
</feature>
<dbReference type="InterPro" id="IPR012934">
    <property type="entry name" value="Znf_AD"/>
</dbReference>
<reference evidence="10" key="1">
    <citation type="submission" date="2020-08" db="EMBL/GenBank/DDBJ databases">
        <title>Spodoptera exigua strain:BAW_Kor-Di-RS1 Genome sequencing and assembly.</title>
        <authorList>
            <person name="Kim J."/>
            <person name="Nam H.Y."/>
            <person name="Kwon M."/>
            <person name="Choi J.H."/>
            <person name="Cho S.R."/>
            <person name="Kim G.-H."/>
        </authorList>
    </citation>
    <scope>NUCLEOTIDE SEQUENCE</scope>
    <source>
        <strain evidence="10">BAW_Kor-Di-RS1</strain>
        <tissue evidence="10">Whole-body</tissue>
    </source>
</reference>
<evidence type="ECO:0000313" key="11">
    <source>
        <dbReference type="Proteomes" id="UP000648187"/>
    </source>
</evidence>
<dbReference type="SMART" id="SM00868">
    <property type="entry name" value="zf-AD"/>
    <property type="match status" value="1"/>
</dbReference>
<feature type="domain" description="C2H2-type" evidence="8">
    <location>
        <begin position="281"/>
        <end position="309"/>
    </location>
</feature>
<dbReference type="PROSITE" id="PS51915">
    <property type="entry name" value="ZAD"/>
    <property type="match status" value="1"/>
</dbReference>
<evidence type="ECO:0000256" key="7">
    <source>
        <dbReference type="SAM" id="MobiDB-lite"/>
    </source>
</evidence>
<dbReference type="GO" id="GO:0008270">
    <property type="term" value="F:zinc ion binding"/>
    <property type="evidence" value="ECO:0007669"/>
    <property type="project" value="UniProtKB-UniRule"/>
</dbReference>
<dbReference type="Pfam" id="PF07776">
    <property type="entry name" value="zf-AD"/>
    <property type="match status" value="1"/>
</dbReference>
<keyword evidence="11" id="KW-1185">Reference proteome</keyword>
<organism evidence="10 11">
    <name type="scientific">Spodoptera exigua</name>
    <name type="common">Beet armyworm</name>
    <name type="synonym">Noctua fulgens</name>
    <dbReference type="NCBI Taxonomy" id="7107"/>
    <lineage>
        <taxon>Eukaryota</taxon>
        <taxon>Metazoa</taxon>
        <taxon>Ecdysozoa</taxon>
        <taxon>Arthropoda</taxon>
        <taxon>Hexapoda</taxon>
        <taxon>Insecta</taxon>
        <taxon>Pterygota</taxon>
        <taxon>Neoptera</taxon>
        <taxon>Endopterygota</taxon>
        <taxon>Lepidoptera</taxon>
        <taxon>Glossata</taxon>
        <taxon>Ditrysia</taxon>
        <taxon>Noctuoidea</taxon>
        <taxon>Noctuidae</taxon>
        <taxon>Amphipyrinae</taxon>
        <taxon>Spodoptera</taxon>
    </lineage>
</organism>
<dbReference type="PROSITE" id="PS50157">
    <property type="entry name" value="ZINC_FINGER_C2H2_2"/>
    <property type="match status" value="4"/>
</dbReference>
<keyword evidence="4 6" id="KW-0862">Zinc</keyword>
<protein>
    <submittedName>
        <fullName evidence="10">Uncharacterized protein</fullName>
    </submittedName>
</protein>
<keyword evidence="2" id="KW-0677">Repeat</keyword>
<dbReference type="AlphaFoldDB" id="A0A835GMT5"/>
<feature type="domain" description="ZAD" evidence="9">
    <location>
        <begin position="24"/>
        <end position="97"/>
    </location>
</feature>
<sequence>MDVDATSLGQLEVPYKLDVVNIIDSCRICMAQTLNMSCIFDTDNENIVDEIHFCTGITIKEEAGLPTQICELCRNNLSVAYKFKTTCLIADETFRKLVIPKIKDEASETDLTNLDYEVIEFKDEVNADQDSYKNGELNEVKTESELEVNADGVVKKTSPIKVKTRKVQSTTPGIRGRPRKAAGTPKESRRLRKFKFKRLCCEPCNLKFDTKEQSDDHKKEAHKDVWICEVCGKMFIHRASHYTHIKSHQPPNYGCDQCDYKTWHKSDLVKHVRIHAGLKLYQCEYCSTSYHTSSNLTSHIRRQHMNERLYNCNLCRRTFFEKTKLNRHLDSHFEIKRFECDVCHACFTRRCYWKKHLLRQHDIVTPPQRPGRQKINVVIGDYLEKQAIVISTANRIVDSGRSTALDNRGRFGNAPDMMLGIL</sequence>
<evidence type="ECO:0000256" key="3">
    <source>
        <dbReference type="ARBA" id="ARBA00022771"/>
    </source>
</evidence>
<gene>
    <name evidence="10" type="ORF">HW555_003920</name>
</gene>
<dbReference type="InterPro" id="IPR013087">
    <property type="entry name" value="Znf_C2H2_type"/>
</dbReference>
<dbReference type="Gene3D" id="3.40.1800.20">
    <property type="match status" value="1"/>
</dbReference>
<evidence type="ECO:0000256" key="6">
    <source>
        <dbReference type="PROSITE-ProRule" id="PRU01263"/>
    </source>
</evidence>
<comment type="caution">
    <text evidence="10">The sequence shown here is derived from an EMBL/GenBank/DDBJ whole genome shotgun (WGS) entry which is preliminary data.</text>
</comment>
<keyword evidence="1 6" id="KW-0479">Metal-binding</keyword>
<dbReference type="SUPFAM" id="SSF57667">
    <property type="entry name" value="beta-beta-alpha zinc fingers"/>
    <property type="match status" value="3"/>
</dbReference>
<evidence type="ECO:0000256" key="1">
    <source>
        <dbReference type="ARBA" id="ARBA00022723"/>
    </source>
</evidence>